<keyword evidence="2" id="KW-1185">Reference proteome</keyword>
<name>A0ABV4WXN0_9CYAN</name>
<gene>
    <name evidence="1" type="ORF">ACE1CA_33125</name>
</gene>
<evidence type="ECO:0000313" key="1">
    <source>
        <dbReference type="EMBL" id="MFB2839358.1"/>
    </source>
</evidence>
<comment type="caution">
    <text evidence="1">The sequence shown here is derived from an EMBL/GenBank/DDBJ whole genome shotgun (WGS) entry which is preliminary data.</text>
</comment>
<feature type="non-terminal residue" evidence="1">
    <location>
        <position position="1"/>
    </location>
</feature>
<organism evidence="1 2">
    <name type="scientific">Floridaenema evergladense BLCC-F167</name>
    <dbReference type="NCBI Taxonomy" id="3153639"/>
    <lineage>
        <taxon>Bacteria</taxon>
        <taxon>Bacillati</taxon>
        <taxon>Cyanobacteriota</taxon>
        <taxon>Cyanophyceae</taxon>
        <taxon>Oscillatoriophycideae</taxon>
        <taxon>Aerosakkonematales</taxon>
        <taxon>Aerosakkonemataceae</taxon>
        <taxon>Floridanema</taxon>
        <taxon>Floridanema evergladense</taxon>
    </lineage>
</organism>
<dbReference type="EMBL" id="JBHFNT010000304">
    <property type="protein sequence ID" value="MFB2839358.1"/>
    <property type="molecule type" value="Genomic_DNA"/>
</dbReference>
<dbReference type="Proteomes" id="UP001576780">
    <property type="component" value="Unassembled WGS sequence"/>
</dbReference>
<sequence length="117" mass="13450">ADLLDWYYEKVRELRLKPQPKLMGFAPSRVAVDKAVHRNILGIPKKGEVGLKVPQEDTLPYQIQQLGVRCFQPIRECDYYLWASGVGLPLQLYRPGCTFSQDFDPIIECIVDLITKK</sequence>
<reference evidence="1 2" key="1">
    <citation type="submission" date="2024-09" db="EMBL/GenBank/DDBJ databases">
        <title>Floridaenema gen nov. (Aerosakkonemataceae, Aerosakkonematales ord. nov., Cyanobacteria) from benthic tropical and subtropical fresh waters, with the description of four new species.</title>
        <authorList>
            <person name="Moretto J.A."/>
            <person name="Berthold D.E."/>
            <person name="Lefler F.W."/>
            <person name="Huang I.-S."/>
            <person name="Laughinghouse H. IV."/>
        </authorList>
    </citation>
    <scope>NUCLEOTIDE SEQUENCE [LARGE SCALE GENOMIC DNA]</scope>
    <source>
        <strain evidence="1 2">BLCC-F167</strain>
    </source>
</reference>
<protein>
    <submittedName>
        <fullName evidence="1">Uncharacterized protein</fullName>
    </submittedName>
</protein>
<evidence type="ECO:0000313" key="2">
    <source>
        <dbReference type="Proteomes" id="UP001576780"/>
    </source>
</evidence>
<accession>A0ABV4WXN0</accession>
<proteinExistence type="predicted"/>